<name>A0A8W7K9N6_ANOAL</name>
<dbReference type="Pfam" id="PF06477">
    <property type="entry name" value="DUF1091"/>
    <property type="match status" value="1"/>
</dbReference>
<dbReference type="PANTHER" id="PTHR20898:SF0">
    <property type="entry name" value="DAEDALUS ON 3-RELATED"/>
    <property type="match status" value="1"/>
</dbReference>
<protein>
    <submittedName>
        <fullName evidence="2">Uncharacterized protein</fullName>
    </submittedName>
</protein>
<organism evidence="2 3">
    <name type="scientific">Anopheles albimanus</name>
    <name type="common">New world malaria mosquito</name>
    <dbReference type="NCBI Taxonomy" id="7167"/>
    <lineage>
        <taxon>Eukaryota</taxon>
        <taxon>Metazoa</taxon>
        <taxon>Ecdysozoa</taxon>
        <taxon>Arthropoda</taxon>
        <taxon>Hexapoda</taxon>
        <taxon>Insecta</taxon>
        <taxon>Pterygota</taxon>
        <taxon>Neoptera</taxon>
        <taxon>Endopterygota</taxon>
        <taxon>Diptera</taxon>
        <taxon>Nematocera</taxon>
        <taxon>Culicoidea</taxon>
        <taxon>Culicidae</taxon>
        <taxon>Anophelinae</taxon>
        <taxon>Anopheles</taxon>
    </lineage>
</organism>
<evidence type="ECO:0000256" key="1">
    <source>
        <dbReference type="SAM" id="SignalP"/>
    </source>
</evidence>
<proteinExistence type="predicted"/>
<dbReference type="AlphaFoldDB" id="A0A8W7K9N6"/>
<sequence>MRLFILHVWPIILLFVRYSNGQIVRNQSVMDPPVLNNTKAYTIKITKYLCVGTPYQRSTLHYCKTVLQRNRPAKLNVSLSVQETLNYVWVTVKLYYKFKTFQPLLIDMEQEGCEYVRNRPIIPLTDYIYDIFKKTVPDLSTPCPHGVSISYIVPSYYQCGNVWISVDELLEIDSRQNRTYTIVWWFEERYTPKSMPAGDYRVDVQFIAQDNVLLFALEAYFAVRRKGVLGSMLEW</sequence>
<feature type="signal peptide" evidence="1">
    <location>
        <begin position="1"/>
        <end position="21"/>
    </location>
</feature>
<dbReference type="EnsemblMetazoa" id="AALB016704-RA">
    <property type="protein sequence ID" value="AALB016704-PA"/>
    <property type="gene ID" value="AALB016704"/>
</dbReference>
<reference evidence="2 3" key="1">
    <citation type="journal article" date="2017" name="G3 (Bethesda)">
        <title>The Physical Genome Mapping of Anopheles albimanus Corrected Scaffold Misassemblies and Identified Interarm Rearrangements in Genus Anopheles.</title>
        <authorList>
            <person name="Artemov G.N."/>
            <person name="Peery A.N."/>
            <person name="Jiang X."/>
            <person name="Tu Z."/>
            <person name="Stegniy V.N."/>
            <person name="Sharakhova M.V."/>
            <person name="Sharakhov I.V."/>
        </authorList>
    </citation>
    <scope>NUCLEOTIDE SEQUENCE [LARGE SCALE GENOMIC DNA]</scope>
    <source>
        <strain evidence="2 3">ALBI9_A</strain>
    </source>
</reference>
<feature type="chain" id="PRO_5036459409" evidence="1">
    <location>
        <begin position="22"/>
        <end position="235"/>
    </location>
</feature>
<dbReference type="Proteomes" id="UP000069272">
    <property type="component" value="Chromosome 2R"/>
</dbReference>
<dbReference type="InterPro" id="IPR010512">
    <property type="entry name" value="DUF1091"/>
</dbReference>
<evidence type="ECO:0000313" key="3">
    <source>
        <dbReference type="Proteomes" id="UP000069272"/>
    </source>
</evidence>
<keyword evidence="1" id="KW-0732">Signal</keyword>
<keyword evidence="3" id="KW-1185">Reference proteome</keyword>
<reference evidence="2" key="2">
    <citation type="submission" date="2022-08" db="UniProtKB">
        <authorList>
            <consortium name="EnsemblMetazoa"/>
        </authorList>
    </citation>
    <scope>IDENTIFICATION</scope>
    <source>
        <strain evidence="2">STECLA/ALBI9_A</strain>
    </source>
</reference>
<evidence type="ECO:0000313" key="2">
    <source>
        <dbReference type="EnsemblMetazoa" id="AALB016704-PA"/>
    </source>
</evidence>
<accession>A0A8W7K9N6</accession>
<dbReference type="PANTHER" id="PTHR20898">
    <property type="entry name" value="DAEDALUS ON 3-RELATED-RELATED"/>
    <property type="match status" value="1"/>
</dbReference>